<dbReference type="EMBL" id="AZFU01000022">
    <property type="protein sequence ID" value="KRM04193.1"/>
    <property type="molecule type" value="Genomic_DNA"/>
</dbReference>
<organism evidence="2 3">
    <name type="scientific">Lactobacillus kitasatonis DSM 16761 = JCM 1039</name>
    <dbReference type="NCBI Taxonomy" id="1423767"/>
    <lineage>
        <taxon>Bacteria</taxon>
        <taxon>Bacillati</taxon>
        <taxon>Bacillota</taxon>
        <taxon>Bacilli</taxon>
        <taxon>Lactobacillales</taxon>
        <taxon>Lactobacillaceae</taxon>
        <taxon>Lactobacillus</taxon>
    </lineage>
</organism>
<dbReference type="PATRIC" id="fig|1423767.3.peg.973"/>
<reference evidence="2 3" key="1">
    <citation type="journal article" date="2015" name="Genome Announc.">
        <title>Expanding the biotechnology potential of lactobacilli through comparative genomics of 213 strains and associated genera.</title>
        <authorList>
            <person name="Sun Z."/>
            <person name="Harris H.M."/>
            <person name="McCann A."/>
            <person name="Guo C."/>
            <person name="Argimon S."/>
            <person name="Zhang W."/>
            <person name="Yang X."/>
            <person name="Jeffery I.B."/>
            <person name="Cooney J.C."/>
            <person name="Kagawa T.F."/>
            <person name="Liu W."/>
            <person name="Song Y."/>
            <person name="Salvetti E."/>
            <person name="Wrobel A."/>
            <person name="Rasinkangas P."/>
            <person name="Parkhill J."/>
            <person name="Rea M.C."/>
            <person name="O'Sullivan O."/>
            <person name="Ritari J."/>
            <person name="Douillard F.P."/>
            <person name="Paul Ross R."/>
            <person name="Yang R."/>
            <person name="Briner A.E."/>
            <person name="Felis G.E."/>
            <person name="de Vos W.M."/>
            <person name="Barrangou R."/>
            <person name="Klaenhammer T.R."/>
            <person name="Caufield P.W."/>
            <person name="Cui Y."/>
            <person name="Zhang H."/>
            <person name="O'Toole P.W."/>
        </authorList>
    </citation>
    <scope>NUCLEOTIDE SEQUENCE [LARGE SCALE GENOMIC DNA]</scope>
    <source>
        <strain evidence="2 3">DSM 16761</strain>
    </source>
</reference>
<protein>
    <submittedName>
        <fullName evidence="2">Uncharacterized protein</fullName>
    </submittedName>
</protein>
<sequence length="294" mass="33099">MKKHKLMTLLAAVMLTAPVAAMSTQKASAVETKDAWTEYYRMGDSANRSHPYSEAQSFIDISKKERKMIMDHFSSLLQGEMVPWWEYAKIEKVSALNNGTYTQELFIPLTYTPEGSSGNVVDGKAQPYMNEEPKERLYDALINIPGGDADYIGMGHYAGKSDVNPGIETSSWKLPLRDLTYDDQDESKMVNGIPSNKPIGVSITRTIKNGTDPLKPVKAQVVDMDCTGKGAINFYRYKRVKKGRKHITKLVKAGLIPAETSFYVYGRAKHNMYKLGKNKYARIKDVYRAHDSVY</sequence>
<name>A0A0R1VFI2_9LACO</name>
<dbReference type="RefSeq" id="WP_025014749.1">
    <property type="nucleotide sequence ID" value="NZ_AZFU01000022.1"/>
</dbReference>
<comment type="caution">
    <text evidence="2">The sequence shown here is derived from an EMBL/GenBank/DDBJ whole genome shotgun (WGS) entry which is preliminary data.</text>
</comment>
<evidence type="ECO:0000313" key="3">
    <source>
        <dbReference type="Proteomes" id="UP000051307"/>
    </source>
</evidence>
<keyword evidence="1" id="KW-0732">Signal</keyword>
<feature type="chain" id="PRO_5039696819" evidence="1">
    <location>
        <begin position="22"/>
        <end position="294"/>
    </location>
</feature>
<evidence type="ECO:0000313" key="2">
    <source>
        <dbReference type="EMBL" id="KRM04193.1"/>
    </source>
</evidence>
<dbReference type="AlphaFoldDB" id="A0A0R1VFI2"/>
<dbReference type="Proteomes" id="UP000051307">
    <property type="component" value="Unassembled WGS sequence"/>
</dbReference>
<evidence type="ECO:0000256" key="1">
    <source>
        <dbReference type="SAM" id="SignalP"/>
    </source>
</evidence>
<proteinExistence type="predicted"/>
<accession>A0A0R1VFI2</accession>
<dbReference type="eggNOG" id="ENOG5030BJE">
    <property type="taxonomic scope" value="Bacteria"/>
</dbReference>
<gene>
    <name evidence="2" type="ORF">FC59_GL000940</name>
</gene>
<feature type="signal peptide" evidence="1">
    <location>
        <begin position="1"/>
        <end position="21"/>
    </location>
</feature>